<evidence type="ECO:0000313" key="2">
    <source>
        <dbReference type="Proteomes" id="UP000030066"/>
    </source>
</evidence>
<dbReference type="KEGG" id="mgj:MGM1_3190"/>
<dbReference type="Proteomes" id="UP000030066">
    <property type="component" value="Chromosome"/>
</dbReference>
<protein>
    <submittedName>
        <fullName evidence="1">Abortive infection bacteriophage resistance protein</fullName>
    </submittedName>
</protein>
<name>A0A097SSX8_9BACT</name>
<accession>A0A097SSX8</accession>
<dbReference type="STRING" id="1318617.MGM1_3190"/>
<sequence length="307" mass="36502">MRYIIDRKKIIKCLVKTGLTIDDEKRLIQAINHYNFNTLINGYSHIFLKKDKVNRYEKEASSNQIIDFYEFDLNFANHLLRYILKLEKQLNTAVAYCLIDVYQLHDHCLMKLNPQYIKEKILVNLDTVNPSISFDNFMNALVKHCAINDLTKAYKVKGTSDIYRMWSELPLDLMCVTWSFATTFNLFISLNSSLIDYIGEQFNVSSRNTNGFIDFIHNLLIIRNKISHNYVIYNTQIEYQSNALNNLYNELFKVQVKHIGFYELLQMIEYFVNDYSIIKKTKMYFDKLKIKDQFKRRIMLFGVNNEN</sequence>
<keyword evidence="2" id="KW-1185">Reference proteome</keyword>
<reference evidence="1 2" key="1">
    <citation type="journal article" date="2014" name="PLoS ONE">
        <title>An emerging Mycoplasma associated with trichomoniasis, vaginal infection and disease.</title>
        <authorList>
            <consortium name="Vaginal Microbiome Consortium"/>
            <person name="Fettweis J.M."/>
            <person name="Serrano M.G."/>
            <person name="Huang B."/>
            <person name="Brooks J.P."/>
            <person name="Glascock A.L."/>
            <person name="Sheth N.U."/>
            <person name="Strauss J.F.III."/>
            <person name="Jefferson K.K."/>
            <person name="Buck G.A."/>
        </authorList>
    </citation>
    <scope>NUCLEOTIDE SEQUENCE [LARGE SCALE GENOMIC DNA]</scope>
    <source>
        <strain evidence="1 2">VCU_M1</strain>
    </source>
</reference>
<organism evidence="1 2">
    <name type="scientific">Candidatus Malacoplasma girerdii</name>
    <dbReference type="NCBI Taxonomy" id="1318617"/>
    <lineage>
        <taxon>Bacteria</taxon>
        <taxon>Bacillati</taxon>
        <taxon>Mycoplasmatota</taxon>
        <taxon>Mycoplasmoidales</taxon>
        <taxon>Mycoplasmoidaceae</taxon>
        <taxon>Malacoplasma</taxon>
    </lineage>
</organism>
<dbReference type="Pfam" id="PF07751">
    <property type="entry name" value="Abi_2"/>
    <property type="match status" value="1"/>
</dbReference>
<dbReference type="InterPro" id="IPR011664">
    <property type="entry name" value="Abi_system_AbiD/AbiF-like"/>
</dbReference>
<dbReference type="HOGENOM" id="CLU_905159_0_0_14"/>
<dbReference type="AlphaFoldDB" id="A0A097SSX8"/>
<proteinExistence type="predicted"/>
<dbReference type="EMBL" id="CP007711">
    <property type="protein sequence ID" value="AIV03691.1"/>
    <property type="molecule type" value="Genomic_DNA"/>
</dbReference>
<gene>
    <name evidence="1" type="ORF">MGM1_3190</name>
</gene>
<evidence type="ECO:0000313" key="1">
    <source>
        <dbReference type="EMBL" id="AIV03691.1"/>
    </source>
</evidence>
<dbReference type="eggNOG" id="COG4823">
    <property type="taxonomic scope" value="Bacteria"/>
</dbReference>